<evidence type="ECO:0000313" key="2">
    <source>
        <dbReference type="EMBL" id="SDU28471.1"/>
    </source>
</evidence>
<dbReference type="InterPro" id="IPR046336">
    <property type="entry name" value="Lon_prtase_N_sf"/>
</dbReference>
<evidence type="ECO:0000259" key="1">
    <source>
        <dbReference type="PROSITE" id="PS51787"/>
    </source>
</evidence>
<dbReference type="OrthoDB" id="8558970at2"/>
<protein>
    <recommendedName>
        <fullName evidence="1">Lon N-terminal domain-containing protein</fullName>
    </recommendedName>
</protein>
<dbReference type="InterPro" id="IPR015947">
    <property type="entry name" value="PUA-like_sf"/>
</dbReference>
<dbReference type="Gene3D" id="1.10.4060.10">
    <property type="entry name" value="BPP1347 like domain"/>
    <property type="match status" value="1"/>
</dbReference>
<dbReference type="SUPFAM" id="SSF88697">
    <property type="entry name" value="PUA domain-like"/>
    <property type="match status" value="1"/>
</dbReference>
<sequence length="196" mass="21885">MSLALFPLATLLFPGCQLDLQLFEPRYLDMLGRCLKQDSSFGIVGIIEGREAGIAARDFSMIGCEALIRDWQQLPNGLLGIRVEGGRRFRVKNSWVEADQLISAEIEWLQEEAEQPLLEQHADLVALLQALAEHPLVDRLNLNSSPTGQQMLANQLAYLLPFSIAEKARLLELNNPQQRLAKIQTLLERLQGSLGA</sequence>
<dbReference type="AlphaFoldDB" id="A0A1H2H9A8"/>
<dbReference type="Pfam" id="PF02190">
    <property type="entry name" value="LON_substr_bdg"/>
    <property type="match status" value="1"/>
</dbReference>
<evidence type="ECO:0000313" key="3">
    <source>
        <dbReference type="Proteomes" id="UP000243232"/>
    </source>
</evidence>
<organism evidence="2 3">
    <name type="scientific">Pseudomonas pohangensis</name>
    <dbReference type="NCBI Taxonomy" id="364197"/>
    <lineage>
        <taxon>Bacteria</taxon>
        <taxon>Pseudomonadati</taxon>
        <taxon>Pseudomonadota</taxon>
        <taxon>Gammaproteobacteria</taxon>
        <taxon>Pseudomonadales</taxon>
        <taxon>Pseudomonadaceae</taxon>
        <taxon>Pseudomonas</taxon>
    </lineage>
</organism>
<gene>
    <name evidence="2" type="ORF">SAMN05216296_2847</name>
</gene>
<dbReference type="InterPro" id="IPR003111">
    <property type="entry name" value="Lon_prtase_N"/>
</dbReference>
<dbReference type="Gene3D" id="2.30.130.40">
    <property type="entry name" value="LON domain-like"/>
    <property type="match status" value="1"/>
</dbReference>
<dbReference type="RefSeq" id="WP_090196656.1">
    <property type="nucleotide sequence ID" value="NZ_LT629785.1"/>
</dbReference>
<dbReference type="STRING" id="364197.SAMN05216296_2847"/>
<proteinExistence type="predicted"/>
<keyword evidence="3" id="KW-1185">Reference proteome</keyword>
<dbReference type="EMBL" id="LT629785">
    <property type="protein sequence ID" value="SDU28471.1"/>
    <property type="molecule type" value="Genomic_DNA"/>
</dbReference>
<dbReference type="PANTHER" id="PTHR46732:SF8">
    <property type="entry name" value="ATP-DEPENDENT PROTEASE LA (LON) DOMAIN PROTEIN"/>
    <property type="match status" value="1"/>
</dbReference>
<dbReference type="SMART" id="SM00464">
    <property type="entry name" value="LON"/>
    <property type="match status" value="1"/>
</dbReference>
<accession>A0A1H2H9A8</accession>
<dbReference type="PANTHER" id="PTHR46732">
    <property type="entry name" value="ATP-DEPENDENT PROTEASE LA (LON) DOMAIN PROTEIN"/>
    <property type="match status" value="1"/>
</dbReference>
<dbReference type="PROSITE" id="PS51787">
    <property type="entry name" value="LON_N"/>
    <property type="match status" value="1"/>
</dbReference>
<name>A0A1H2H9A8_9PSED</name>
<feature type="domain" description="Lon N-terminal" evidence="1">
    <location>
        <begin position="1"/>
        <end position="191"/>
    </location>
</feature>
<reference evidence="3" key="1">
    <citation type="submission" date="2016-10" db="EMBL/GenBank/DDBJ databases">
        <authorList>
            <person name="Varghese N."/>
            <person name="Submissions S."/>
        </authorList>
    </citation>
    <scope>NUCLEOTIDE SEQUENCE [LARGE SCALE GENOMIC DNA]</scope>
    <source>
        <strain evidence="3">DSM 17875</strain>
    </source>
</reference>
<dbReference type="Proteomes" id="UP000243232">
    <property type="component" value="Chromosome I"/>
</dbReference>